<comment type="function">
    <text evidence="2">Hydrolyzes RNA 2',3'-cyclic phosphodiester to an RNA 2'-phosphomonoester.</text>
</comment>
<evidence type="ECO:0000256" key="2">
    <source>
        <dbReference type="HAMAP-Rule" id="MF_01940"/>
    </source>
</evidence>
<dbReference type="EMBL" id="AP011737">
    <property type="protein sequence ID" value="BAL56077.1"/>
    <property type="molecule type" value="Genomic_DNA"/>
</dbReference>
<dbReference type="GO" id="GO:0008664">
    <property type="term" value="F:RNA 2',3'-cyclic 3'-phosphodiesterase activity"/>
    <property type="evidence" value="ECO:0007669"/>
    <property type="project" value="UniProtKB-EC"/>
</dbReference>
<dbReference type="AlphaFoldDB" id="H5SIU1"/>
<feature type="active site" description="Proton acceptor" evidence="2">
    <location>
        <position position="130"/>
    </location>
</feature>
<comment type="similarity">
    <text evidence="2">Belongs to the 2H phosphoesterase superfamily. ThpR family.</text>
</comment>
<sequence length="190" mass="21446">MVAIRSFICIDVPEEVKARIEAVQAKLKRVPADVSWTRPANVHLTVKFLGDVEEARVSVLRTVLDEIARGCAPFELVTGCGGIFPRADRPRVLWIGIRDERGALQALVTEVEDVLARHGFPREPRPFTAHLTIGRVRSERSAQELVRRFLAEEFPSYRFRVTQLILMRSDLRPEGALYTPLHIAPLQGQS</sequence>
<dbReference type="Gene3D" id="3.90.1140.10">
    <property type="entry name" value="Cyclic phosphodiesterase"/>
    <property type="match status" value="1"/>
</dbReference>
<reference evidence="3" key="2">
    <citation type="journal article" date="2012" name="PLoS ONE">
        <title>A Deeply Branching Thermophilic Bacterium with an Ancient Acetyl-CoA Pathway Dominates a Subsurface Ecosystem.</title>
        <authorList>
            <person name="Takami H."/>
            <person name="Noguchi H."/>
            <person name="Takaki Y."/>
            <person name="Uchiyama I."/>
            <person name="Toyoda A."/>
            <person name="Nishi S."/>
            <person name="Chee G.-J."/>
            <person name="Arai W."/>
            <person name="Nunoura T."/>
            <person name="Itoh T."/>
            <person name="Hattori M."/>
            <person name="Takai K."/>
        </authorList>
    </citation>
    <scope>NUCLEOTIDE SEQUENCE</scope>
</reference>
<feature type="short sequence motif" description="HXTX 1" evidence="2">
    <location>
        <begin position="43"/>
        <end position="46"/>
    </location>
</feature>
<organism evidence="3">
    <name type="scientific">uncultured Acidobacteriota bacterium</name>
    <dbReference type="NCBI Taxonomy" id="171953"/>
    <lineage>
        <taxon>Bacteria</taxon>
        <taxon>Pseudomonadati</taxon>
        <taxon>Acidobacteriota</taxon>
        <taxon>environmental samples</taxon>
    </lineage>
</organism>
<accession>H5SIU1</accession>
<dbReference type="SUPFAM" id="SSF55144">
    <property type="entry name" value="LigT-like"/>
    <property type="match status" value="1"/>
</dbReference>
<evidence type="ECO:0000256" key="1">
    <source>
        <dbReference type="ARBA" id="ARBA00022801"/>
    </source>
</evidence>
<dbReference type="PANTHER" id="PTHR35561:SF1">
    <property type="entry name" value="RNA 2',3'-CYCLIC PHOSPHODIESTERASE"/>
    <property type="match status" value="1"/>
</dbReference>
<keyword evidence="3" id="KW-0436">Ligase</keyword>
<dbReference type="Pfam" id="PF13563">
    <property type="entry name" value="2_5_RNA_ligase2"/>
    <property type="match status" value="1"/>
</dbReference>
<dbReference type="EC" id="3.1.4.58" evidence="2"/>
<dbReference type="GO" id="GO:0016874">
    <property type="term" value="F:ligase activity"/>
    <property type="evidence" value="ECO:0007669"/>
    <property type="project" value="UniProtKB-KW"/>
</dbReference>
<feature type="active site" description="Proton donor" evidence="2">
    <location>
        <position position="43"/>
    </location>
</feature>
<dbReference type="PANTHER" id="PTHR35561">
    <property type="entry name" value="RNA 2',3'-CYCLIC PHOSPHODIESTERASE"/>
    <property type="match status" value="1"/>
</dbReference>
<evidence type="ECO:0000313" key="3">
    <source>
        <dbReference type="EMBL" id="BAL56077.1"/>
    </source>
</evidence>
<dbReference type="HAMAP" id="MF_01940">
    <property type="entry name" value="RNA_CPDase"/>
    <property type="match status" value="1"/>
</dbReference>
<dbReference type="InterPro" id="IPR004175">
    <property type="entry name" value="RNA_CPDase"/>
</dbReference>
<comment type="catalytic activity">
    <reaction evidence="2">
        <text>a 3'-end 2',3'-cyclophospho-ribonucleotide-RNA + H2O = a 3'-end 2'-phospho-ribonucleotide-RNA + H(+)</text>
        <dbReference type="Rhea" id="RHEA:11828"/>
        <dbReference type="Rhea" id="RHEA-COMP:10464"/>
        <dbReference type="Rhea" id="RHEA-COMP:17353"/>
        <dbReference type="ChEBI" id="CHEBI:15377"/>
        <dbReference type="ChEBI" id="CHEBI:15378"/>
        <dbReference type="ChEBI" id="CHEBI:83064"/>
        <dbReference type="ChEBI" id="CHEBI:173113"/>
        <dbReference type="EC" id="3.1.4.58"/>
    </reaction>
</comment>
<keyword evidence="1 2" id="KW-0378">Hydrolase</keyword>
<dbReference type="InterPro" id="IPR009097">
    <property type="entry name" value="Cyclic_Pdiesterase"/>
</dbReference>
<name>H5SIU1_9BACT</name>
<gene>
    <name evidence="3" type="ORF">HGMM_F34F02C14</name>
</gene>
<dbReference type="GO" id="GO:0004113">
    <property type="term" value="F:2',3'-cyclic-nucleotide 3'-phosphodiesterase activity"/>
    <property type="evidence" value="ECO:0007669"/>
    <property type="project" value="InterPro"/>
</dbReference>
<proteinExistence type="inferred from homology"/>
<feature type="short sequence motif" description="HXTX 2" evidence="2">
    <location>
        <begin position="130"/>
        <end position="133"/>
    </location>
</feature>
<dbReference type="NCBIfam" id="TIGR02258">
    <property type="entry name" value="2_5_ligase"/>
    <property type="match status" value="1"/>
</dbReference>
<protein>
    <recommendedName>
        <fullName evidence="2">RNA 2',3'-cyclic phosphodiesterase</fullName>
        <shortName evidence="2">RNA 2',3'-CPDase</shortName>
        <ecNumber evidence="2">3.1.4.58</ecNumber>
    </recommendedName>
</protein>
<reference evidence="3" key="1">
    <citation type="journal article" date="2005" name="Environ. Microbiol.">
        <title>Genetic and functional properties of uncultivated thermophilic crenarchaeotes from a subsurface gold mine as revealed by analysis of genome fragments.</title>
        <authorList>
            <person name="Nunoura T."/>
            <person name="Hirayama H."/>
            <person name="Takami H."/>
            <person name="Oida H."/>
            <person name="Nishi S."/>
            <person name="Shimamura S."/>
            <person name="Suzuki Y."/>
            <person name="Inagaki F."/>
            <person name="Takai K."/>
            <person name="Nealson K.H."/>
            <person name="Horikoshi K."/>
        </authorList>
    </citation>
    <scope>NUCLEOTIDE SEQUENCE</scope>
</reference>